<reference evidence="1" key="1">
    <citation type="submission" date="2023-10" db="EMBL/GenBank/DDBJ databases">
        <authorList>
            <person name="Domelevo Entfellner J.-B."/>
        </authorList>
    </citation>
    <scope>NUCLEOTIDE SEQUENCE</scope>
</reference>
<name>A0AA86VNC1_9FABA</name>
<proteinExistence type="predicted"/>
<organism evidence="1 2">
    <name type="scientific">Sphenostylis stenocarpa</name>
    <dbReference type="NCBI Taxonomy" id="92480"/>
    <lineage>
        <taxon>Eukaryota</taxon>
        <taxon>Viridiplantae</taxon>
        <taxon>Streptophyta</taxon>
        <taxon>Embryophyta</taxon>
        <taxon>Tracheophyta</taxon>
        <taxon>Spermatophyta</taxon>
        <taxon>Magnoliopsida</taxon>
        <taxon>eudicotyledons</taxon>
        <taxon>Gunneridae</taxon>
        <taxon>Pentapetalae</taxon>
        <taxon>rosids</taxon>
        <taxon>fabids</taxon>
        <taxon>Fabales</taxon>
        <taxon>Fabaceae</taxon>
        <taxon>Papilionoideae</taxon>
        <taxon>50 kb inversion clade</taxon>
        <taxon>NPAAA clade</taxon>
        <taxon>indigoferoid/millettioid clade</taxon>
        <taxon>Phaseoleae</taxon>
        <taxon>Sphenostylis</taxon>
    </lineage>
</organism>
<keyword evidence="2" id="KW-1185">Reference proteome</keyword>
<accession>A0AA86VNC1</accession>
<evidence type="ECO:0000313" key="1">
    <source>
        <dbReference type="EMBL" id="CAJ1974917.1"/>
    </source>
</evidence>
<feature type="non-terminal residue" evidence="1">
    <location>
        <position position="61"/>
    </location>
</feature>
<gene>
    <name evidence="1" type="ORF">AYBTSS11_LOCUS27004</name>
</gene>
<evidence type="ECO:0000313" key="2">
    <source>
        <dbReference type="Proteomes" id="UP001189624"/>
    </source>
</evidence>
<protein>
    <submittedName>
        <fullName evidence="1">Uncharacterized protein</fullName>
    </submittedName>
</protein>
<dbReference type="Proteomes" id="UP001189624">
    <property type="component" value="Chromosome 9"/>
</dbReference>
<dbReference type="Gramene" id="rna-AYBTSS11_LOCUS27004">
    <property type="protein sequence ID" value="CAJ1974917.1"/>
    <property type="gene ID" value="gene-AYBTSS11_LOCUS27004"/>
</dbReference>
<sequence length="61" mass="6880">MEQMLASQEDGSSLICYLHSWCCRYQENHKTQGKTIGASFVKLVSSVIPLCGALRKQVFEE</sequence>
<dbReference type="AlphaFoldDB" id="A0AA86VNC1"/>
<dbReference type="EMBL" id="OY731406">
    <property type="protein sequence ID" value="CAJ1974917.1"/>
    <property type="molecule type" value="Genomic_DNA"/>
</dbReference>